<accession>A0A2T6ZXX6</accession>
<dbReference type="Proteomes" id="UP000244722">
    <property type="component" value="Unassembled WGS sequence"/>
</dbReference>
<feature type="compositionally biased region" description="Polar residues" evidence="1">
    <location>
        <begin position="34"/>
        <end position="55"/>
    </location>
</feature>
<evidence type="ECO:0000256" key="1">
    <source>
        <dbReference type="SAM" id="MobiDB-lite"/>
    </source>
</evidence>
<feature type="compositionally biased region" description="Polar residues" evidence="1">
    <location>
        <begin position="1"/>
        <end position="20"/>
    </location>
</feature>
<organism evidence="2 3">
    <name type="scientific">Tuber borchii</name>
    <name type="common">White truffle</name>
    <dbReference type="NCBI Taxonomy" id="42251"/>
    <lineage>
        <taxon>Eukaryota</taxon>
        <taxon>Fungi</taxon>
        <taxon>Dikarya</taxon>
        <taxon>Ascomycota</taxon>
        <taxon>Pezizomycotina</taxon>
        <taxon>Pezizomycetes</taxon>
        <taxon>Pezizales</taxon>
        <taxon>Tuberaceae</taxon>
        <taxon>Tuber</taxon>
    </lineage>
</organism>
<proteinExistence type="predicted"/>
<dbReference type="EMBL" id="NESQ01000068">
    <property type="protein sequence ID" value="PUU80275.1"/>
    <property type="molecule type" value="Genomic_DNA"/>
</dbReference>
<evidence type="ECO:0000313" key="3">
    <source>
        <dbReference type="Proteomes" id="UP000244722"/>
    </source>
</evidence>
<gene>
    <name evidence="2" type="ORF">B9Z19DRAFT_1123763</name>
</gene>
<protein>
    <submittedName>
        <fullName evidence="2">Uncharacterized protein</fullName>
    </submittedName>
</protein>
<sequence length="134" mass="14895">MDASSKTYKTRQKIVNQHQLPTRLYGAPEEAKHSLSSVYQPTPQESITASPSLSGRNPPCPILTSDFIPRRISKTRPCSPVFPPSLPQPITASAQDKRYSPEGVGVLKELKDELEIEMAIRSLISFCTSWELPD</sequence>
<evidence type="ECO:0000313" key="2">
    <source>
        <dbReference type="EMBL" id="PUU80275.1"/>
    </source>
</evidence>
<keyword evidence="3" id="KW-1185">Reference proteome</keyword>
<comment type="caution">
    <text evidence="2">The sequence shown here is derived from an EMBL/GenBank/DDBJ whole genome shotgun (WGS) entry which is preliminary data.</text>
</comment>
<dbReference type="AlphaFoldDB" id="A0A2T6ZXX6"/>
<feature type="region of interest" description="Disordered" evidence="1">
    <location>
        <begin position="1"/>
        <end position="59"/>
    </location>
</feature>
<reference evidence="2 3" key="1">
    <citation type="submission" date="2017-04" db="EMBL/GenBank/DDBJ databases">
        <title>Draft genome sequence of Tuber borchii Vittad., a whitish edible truffle.</title>
        <authorList>
            <consortium name="DOE Joint Genome Institute"/>
            <person name="Murat C."/>
            <person name="Kuo A."/>
            <person name="Barry K.W."/>
            <person name="Clum A."/>
            <person name="Dockter R.B."/>
            <person name="Fauchery L."/>
            <person name="Iotti M."/>
            <person name="Kohler A."/>
            <person name="Labutti K."/>
            <person name="Lindquist E.A."/>
            <person name="Lipzen A."/>
            <person name="Ohm R.A."/>
            <person name="Wang M."/>
            <person name="Grigoriev I.V."/>
            <person name="Zambonelli A."/>
            <person name="Martin F.M."/>
        </authorList>
    </citation>
    <scope>NUCLEOTIDE SEQUENCE [LARGE SCALE GENOMIC DNA]</scope>
    <source>
        <strain evidence="2 3">Tbo3840</strain>
    </source>
</reference>
<feature type="region of interest" description="Disordered" evidence="1">
    <location>
        <begin position="76"/>
        <end position="97"/>
    </location>
</feature>
<name>A0A2T6ZXX6_TUBBO</name>